<dbReference type="InterPro" id="IPR001906">
    <property type="entry name" value="Terpene_synth_N"/>
</dbReference>
<dbReference type="GO" id="GO:0000287">
    <property type="term" value="F:magnesium ion binding"/>
    <property type="evidence" value="ECO:0007669"/>
    <property type="project" value="InterPro"/>
</dbReference>
<evidence type="ECO:0000256" key="4">
    <source>
        <dbReference type="SAM" id="Coils"/>
    </source>
</evidence>
<dbReference type="Pfam" id="PF03936">
    <property type="entry name" value="Terpene_synth_C"/>
    <property type="match status" value="1"/>
</dbReference>
<keyword evidence="1" id="KW-0479">Metal-binding</keyword>
<dbReference type="InterPro" id="IPR008949">
    <property type="entry name" value="Isoprenoid_synthase_dom_sf"/>
</dbReference>
<evidence type="ECO:0000256" key="1">
    <source>
        <dbReference type="ARBA" id="ARBA00022723"/>
    </source>
</evidence>
<keyword evidence="8" id="KW-1185">Reference proteome</keyword>
<dbReference type="GO" id="GO:0010333">
    <property type="term" value="F:terpene synthase activity"/>
    <property type="evidence" value="ECO:0007669"/>
    <property type="project" value="InterPro"/>
</dbReference>
<dbReference type="Pfam" id="PF01397">
    <property type="entry name" value="Terpene_synth"/>
    <property type="match status" value="1"/>
</dbReference>
<dbReference type="InterPro" id="IPR050148">
    <property type="entry name" value="Terpene_synthase-like"/>
</dbReference>
<feature type="domain" description="Terpene synthase N-terminal" evidence="5">
    <location>
        <begin position="26"/>
        <end position="212"/>
    </location>
</feature>
<dbReference type="InterPro" id="IPR036965">
    <property type="entry name" value="Terpene_synth_N_sf"/>
</dbReference>
<sequence>MSTSQVSQVSDNAREIRRTAEFPPSIWGDRFINYDSEQAEIHNASQLQEIEELKEQVRKELSAAVNNSLQKPQLDLIDAIERQGVGYHFETEIQQVLQHLYNTYNVIDAHDQYDLHTAALCFRLLRQHGHHVSSDIFNKFKDNKGNFKESLASDVSGMLSLYEAAHVGVHGEDILDEAIEFTTTHLQSYASVATINHDHLSNPRAEQVIHALRRPLHKRVPRIEARRYISIYQDHEPSHNQALLKLAKIDFNLVQSLHKKEISQLCRWAKDLDFTGKLPFARDRMVEGYFWILGMVPDLQYSLARIVIAKAIHILTIIDDTYDAYGTLAELALLAEAFERFDLIITKLFFYHLKLQGEVIILIFRWDASCLDQLPEYMQIIYKSFLDFGEEIEEEISNKGWSTYRVDYVKEIMKKVVRASLEEAKWINDKRIPTMEEYLQAGLVIAGLGTITTLLLVTLDYTVTKETFDWVLSRPAIITSSELHFRLLDDIKTHKFEQERGHDTSSVEIYMKQSGVSEQEAYEELQKLVKNAWKDVNKECLRLADNRDLPKPMLSFILNYPRIIYLMYEKDDYFTRVGREMQAYVESLLIDPVPI</sequence>
<dbReference type="SUPFAM" id="SSF48576">
    <property type="entry name" value="Terpenoid synthases"/>
    <property type="match status" value="1"/>
</dbReference>
<dbReference type="InterPro" id="IPR008930">
    <property type="entry name" value="Terpenoid_cyclase/PrenylTrfase"/>
</dbReference>
<evidence type="ECO:0000256" key="2">
    <source>
        <dbReference type="ARBA" id="ARBA00022842"/>
    </source>
</evidence>
<evidence type="ECO:0000256" key="3">
    <source>
        <dbReference type="ARBA" id="ARBA00023239"/>
    </source>
</evidence>
<evidence type="ECO:0000259" key="6">
    <source>
        <dbReference type="Pfam" id="PF03936"/>
    </source>
</evidence>
<dbReference type="PANTHER" id="PTHR31225">
    <property type="entry name" value="OS04G0344100 PROTEIN-RELATED"/>
    <property type="match status" value="1"/>
</dbReference>
<evidence type="ECO:0000313" key="7">
    <source>
        <dbReference type="EMBL" id="KAK3195387.1"/>
    </source>
</evidence>
<dbReference type="Proteomes" id="UP001281410">
    <property type="component" value="Unassembled WGS sequence"/>
</dbReference>
<evidence type="ECO:0000259" key="5">
    <source>
        <dbReference type="Pfam" id="PF01397"/>
    </source>
</evidence>
<dbReference type="FunFam" id="1.50.10.130:FF:000001">
    <property type="entry name" value="Isoprene synthase, chloroplastic"/>
    <property type="match status" value="1"/>
</dbReference>
<dbReference type="Gene3D" id="1.50.10.130">
    <property type="entry name" value="Terpene synthase, N-terminal domain"/>
    <property type="match status" value="1"/>
</dbReference>
<dbReference type="AlphaFoldDB" id="A0AAD9ZYS4"/>
<proteinExistence type="predicted"/>
<keyword evidence="3" id="KW-0456">Lyase</keyword>
<keyword evidence="4" id="KW-0175">Coiled coil</keyword>
<feature type="domain" description="Terpene synthase metal-binding" evidence="6">
    <location>
        <begin position="270"/>
        <end position="535"/>
    </location>
</feature>
<dbReference type="EMBL" id="JANJYJ010000008">
    <property type="protein sequence ID" value="KAK3195387.1"/>
    <property type="molecule type" value="Genomic_DNA"/>
</dbReference>
<dbReference type="CDD" id="cd00684">
    <property type="entry name" value="Terpene_cyclase_plant_C1"/>
    <property type="match status" value="1"/>
</dbReference>
<dbReference type="PANTHER" id="PTHR31225:SF251">
    <property type="entry name" value="(-)-GERMACRENE D SYNTHASE-LIKE ISOFORM X2"/>
    <property type="match status" value="1"/>
</dbReference>
<dbReference type="InterPro" id="IPR044814">
    <property type="entry name" value="Terpene_cyclase_plant_C1"/>
</dbReference>
<name>A0AAD9ZYS4_9ROSI</name>
<dbReference type="SUPFAM" id="SSF48239">
    <property type="entry name" value="Terpenoid cyclases/Protein prenyltransferases"/>
    <property type="match status" value="1"/>
</dbReference>
<keyword evidence="2" id="KW-0460">Magnesium</keyword>
<protein>
    <submittedName>
        <fullName evidence="7">Uncharacterized protein</fullName>
    </submittedName>
</protein>
<dbReference type="InterPro" id="IPR005630">
    <property type="entry name" value="Terpene_synthase_metal-bd"/>
</dbReference>
<evidence type="ECO:0000313" key="8">
    <source>
        <dbReference type="Proteomes" id="UP001281410"/>
    </source>
</evidence>
<gene>
    <name evidence="7" type="ORF">Dsin_026697</name>
</gene>
<dbReference type="Gene3D" id="1.10.600.10">
    <property type="entry name" value="Farnesyl Diphosphate Synthase"/>
    <property type="match status" value="2"/>
</dbReference>
<feature type="coiled-coil region" evidence="4">
    <location>
        <begin position="36"/>
        <end position="67"/>
    </location>
</feature>
<dbReference type="GO" id="GO:0016102">
    <property type="term" value="P:diterpenoid biosynthetic process"/>
    <property type="evidence" value="ECO:0007669"/>
    <property type="project" value="InterPro"/>
</dbReference>
<comment type="caution">
    <text evidence="7">The sequence shown here is derived from an EMBL/GenBank/DDBJ whole genome shotgun (WGS) entry which is preliminary data.</text>
</comment>
<organism evidence="7 8">
    <name type="scientific">Dipteronia sinensis</name>
    <dbReference type="NCBI Taxonomy" id="43782"/>
    <lineage>
        <taxon>Eukaryota</taxon>
        <taxon>Viridiplantae</taxon>
        <taxon>Streptophyta</taxon>
        <taxon>Embryophyta</taxon>
        <taxon>Tracheophyta</taxon>
        <taxon>Spermatophyta</taxon>
        <taxon>Magnoliopsida</taxon>
        <taxon>eudicotyledons</taxon>
        <taxon>Gunneridae</taxon>
        <taxon>Pentapetalae</taxon>
        <taxon>rosids</taxon>
        <taxon>malvids</taxon>
        <taxon>Sapindales</taxon>
        <taxon>Sapindaceae</taxon>
        <taxon>Hippocastanoideae</taxon>
        <taxon>Acereae</taxon>
        <taxon>Dipteronia</taxon>
    </lineage>
</organism>
<accession>A0AAD9ZYS4</accession>
<reference evidence="7" key="1">
    <citation type="journal article" date="2023" name="Plant J.">
        <title>Genome sequences and population genomics provide insights into the demographic history, inbreeding, and mutation load of two 'living fossil' tree species of Dipteronia.</title>
        <authorList>
            <person name="Feng Y."/>
            <person name="Comes H.P."/>
            <person name="Chen J."/>
            <person name="Zhu S."/>
            <person name="Lu R."/>
            <person name="Zhang X."/>
            <person name="Li P."/>
            <person name="Qiu J."/>
            <person name="Olsen K.M."/>
            <person name="Qiu Y."/>
        </authorList>
    </citation>
    <scope>NUCLEOTIDE SEQUENCE</scope>
    <source>
        <strain evidence="7">NBL</strain>
    </source>
</reference>